<name>A0A8J5F1T9_ZINOF</name>
<evidence type="ECO:0000256" key="1">
    <source>
        <dbReference type="ARBA" id="ARBA00005033"/>
    </source>
</evidence>
<comment type="catalytic activity">
    <reaction evidence="5">
        <text>(6R)-5,10-methylene-5,6,7,8-tetrahydrofolate + 3-methyl-2-oxobutanoate + H2O = 2-dehydropantoate + (6S)-5,6,7,8-tetrahydrofolate</text>
        <dbReference type="Rhea" id="RHEA:11824"/>
        <dbReference type="ChEBI" id="CHEBI:11561"/>
        <dbReference type="ChEBI" id="CHEBI:11851"/>
        <dbReference type="ChEBI" id="CHEBI:15377"/>
        <dbReference type="ChEBI" id="CHEBI:15636"/>
        <dbReference type="ChEBI" id="CHEBI:57453"/>
        <dbReference type="EC" id="2.1.2.11"/>
    </reaction>
</comment>
<evidence type="ECO:0000313" key="7">
    <source>
        <dbReference type="Proteomes" id="UP000734854"/>
    </source>
</evidence>
<dbReference type="Pfam" id="PF02548">
    <property type="entry name" value="Pantoate_transf"/>
    <property type="match status" value="1"/>
</dbReference>
<dbReference type="Gene3D" id="3.20.20.60">
    <property type="entry name" value="Phosphoenolpyruvate-binding domains"/>
    <property type="match status" value="1"/>
</dbReference>
<dbReference type="InterPro" id="IPR015813">
    <property type="entry name" value="Pyrv/PenolPyrv_kinase-like_dom"/>
</dbReference>
<evidence type="ECO:0000313" key="6">
    <source>
        <dbReference type="EMBL" id="KAG6479885.1"/>
    </source>
</evidence>
<dbReference type="EC" id="2.1.2.11" evidence="3"/>
<sequence>MHLRQKHRCGHPITIVIAYDYPSAAHVDSAGIDALLAGDSAAMVVHDHDSTLPITLDDMLLHCRAAARGASRPLLVGDLPFGSYKSFASQAVDSTVRMLKGGMDTIKLEGGGPSRIGAAKAIVEAGIAVMGHVGLTPQAISILNGFMLQEKIVASAIKVTF</sequence>
<reference evidence="6 7" key="1">
    <citation type="submission" date="2020-08" db="EMBL/GenBank/DDBJ databases">
        <title>Plant Genome Project.</title>
        <authorList>
            <person name="Zhang R.-G."/>
        </authorList>
    </citation>
    <scope>NUCLEOTIDE SEQUENCE [LARGE SCALE GENOMIC DNA]</scope>
    <source>
        <tissue evidence="6">Rhizome</tissue>
    </source>
</reference>
<dbReference type="InterPro" id="IPR003700">
    <property type="entry name" value="Pantoate_hydroxy_MeTrfase"/>
</dbReference>
<evidence type="ECO:0000256" key="5">
    <source>
        <dbReference type="ARBA" id="ARBA00049172"/>
    </source>
</evidence>
<comment type="caution">
    <text evidence="6">The sequence shown here is derived from an EMBL/GenBank/DDBJ whole genome shotgun (WGS) entry which is preliminary data.</text>
</comment>
<dbReference type="GO" id="GO:0015940">
    <property type="term" value="P:pantothenate biosynthetic process"/>
    <property type="evidence" value="ECO:0007669"/>
    <property type="project" value="UniProtKB-UniPathway"/>
</dbReference>
<comment type="pathway">
    <text evidence="1">Cofactor biosynthesis; (R)-pantothenate biosynthesis; (R)-pantoate from 3-methyl-2-oxobutanoate: step 1/2.</text>
</comment>
<dbReference type="InterPro" id="IPR040442">
    <property type="entry name" value="Pyrv_kinase-like_dom_sf"/>
</dbReference>
<dbReference type="GO" id="GO:0003864">
    <property type="term" value="F:3-methyl-2-oxobutanoate hydroxymethyltransferase activity"/>
    <property type="evidence" value="ECO:0007669"/>
    <property type="project" value="UniProtKB-EC"/>
</dbReference>
<accession>A0A8J5F1T9</accession>
<organism evidence="6 7">
    <name type="scientific">Zingiber officinale</name>
    <name type="common">Ginger</name>
    <name type="synonym">Amomum zingiber</name>
    <dbReference type="NCBI Taxonomy" id="94328"/>
    <lineage>
        <taxon>Eukaryota</taxon>
        <taxon>Viridiplantae</taxon>
        <taxon>Streptophyta</taxon>
        <taxon>Embryophyta</taxon>
        <taxon>Tracheophyta</taxon>
        <taxon>Spermatophyta</taxon>
        <taxon>Magnoliopsida</taxon>
        <taxon>Liliopsida</taxon>
        <taxon>Zingiberales</taxon>
        <taxon>Zingiberaceae</taxon>
        <taxon>Zingiber</taxon>
    </lineage>
</organism>
<gene>
    <name evidence="6" type="ORF">ZIOFF_063361</name>
</gene>
<proteinExistence type="inferred from homology"/>
<keyword evidence="7" id="KW-1185">Reference proteome</keyword>
<evidence type="ECO:0000256" key="3">
    <source>
        <dbReference type="ARBA" id="ARBA00012618"/>
    </source>
</evidence>
<keyword evidence="4" id="KW-0808">Transferase</keyword>
<dbReference type="AlphaFoldDB" id="A0A8J5F1T9"/>
<evidence type="ECO:0000256" key="2">
    <source>
        <dbReference type="ARBA" id="ARBA00008676"/>
    </source>
</evidence>
<dbReference type="Proteomes" id="UP000734854">
    <property type="component" value="Unassembled WGS sequence"/>
</dbReference>
<evidence type="ECO:0000256" key="4">
    <source>
        <dbReference type="ARBA" id="ARBA00022679"/>
    </source>
</evidence>
<protein>
    <recommendedName>
        <fullName evidence="3">3-methyl-2-oxobutanoate hydroxymethyltransferase</fullName>
        <ecNumber evidence="3">2.1.2.11</ecNumber>
    </recommendedName>
</protein>
<dbReference type="GO" id="GO:0000287">
    <property type="term" value="F:magnesium ion binding"/>
    <property type="evidence" value="ECO:0007669"/>
    <property type="project" value="TreeGrafter"/>
</dbReference>
<comment type="similarity">
    <text evidence="2">Belongs to the PanB family.</text>
</comment>
<dbReference type="EMBL" id="JACMSC010000017">
    <property type="protein sequence ID" value="KAG6479885.1"/>
    <property type="molecule type" value="Genomic_DNA"/>
</dbReference>
<dbReference type="GO" id="GO:0005739">
    <property type="term" value="C:mitochondrion"/>
    <property type="evidence" value="ECO:0007669"/>
    <property type="project" value="TreeGrafter"/>
</dbReference>
<dbReference type="UniPathway" id="UPA00028">
    <property type="reaction ID" value="UER00003"/>
</dbReference>
<dbReference type="SUPFAM" id="SSF51621">
    <property type="entry name" value="Phosphoenolpyruvate/pyruvate domain"/>
    <property type="match status" value="1"/>
</dbReference>
<dbReference type="PANTHER" id="PTHR20881">
    <property type="entry name" value="3-METHYL-2-OXOBUTANOATE HYDROXYMETHYLTRANSFERASE"/>
    <property type="match status" value="1"/>
</dbReference>
<dbReference type="PANTHER" id="PTHR20881:SF0">
    <property type="entry name" value="3-METHYL-2-OXOBUTANOATE HYDROXYMETHYLTRANSFERASE"/>
    <property type="match status" value="1"/>
</dbReference>